<accession>A0A226HI71</accession>
<evidence type="ECO:0008006" key="4">
    <source>
        <dbReference type="Google" id="ProtNLM"/>
    </source>
</evidence>
<dbReference type="AlphaFoldDB" id="A0A226HI71"/>
<evidence type="ECO:0000313" key="3">
    <source>
        <dbReference type="Proteomes" id="UP000198345"/>
    </source>
</evidence>
<proteinExistence type="predicted"/>
<feature type="chain" id="PRO_5012578803" description="DUF4595 domain-containing protein" evidence="1">
    <location>
        <begin position="20"/>
        <end position="259"/>
    </location>
</feature>
<keyword evidence="3" id="KW-1185">Reference proteome</keyword>
<protein>
    <recommendedName>
        <fullName evidence="4">DUF4595 domain-containing protein</fullName>
    </recommendedName>
</protein>
<dbReference type="OrthoDB" id="1376969at2"/>
<keyword evidence="1" id="KW-0732">Signal</keyword>
<feature type="signal peptide" evidence="1">
    <location>
        <begin position="1"/>
        <end position="19"/>
    </location>
</feature>
<dbReference type="EMBL" id="MUGW01000011">
    <property type="protein sequence ID" value="OXA93977.1"/>
    <property type="molecule type" value="Genomic_DNA"/>
</dbReference>
<sequence>MKRILCILSVAFLALTSCSKDDNLAKREDTSKPAPVLVKRETYTIGSRMTNSLISYEGNKIISTTSSSGRVSKFTYTEDYITKRESYNMAGKLESTTDYVYDKGKLVEKIRKDGEDSEYYYKTKYIHNGSGIIIYQEFRVTIANGEEQASDFAGKYTYKSSNLVKIESTFNGVDAITTLEYDSNNTPYRNIKGFNLLLGDDSSNFNNIIKKSYVLKEADSEPRLTTYEYKYNTKNYPTEMVINYYFENSVSTEITQFSY</sequence>
<reference evidence="2 3" key="1">
    <citation type="submission" date="2016-11" db="EMBL/GenBank/DDBJ databases">
        <title>Whole genomes of Flavobacteriaceae.</title>
        <authorList>
            <person name="Stine C."/>
            <person name="Li C."/>
            <person name="Tadesse D."/>
        </authorList>
    </citation>
    <scope>NUCLEOTIDE SEQUENCE [LARGE SCALE GENOMIC DNA]</scope>
    <source>
        <strain evidence="2 3">DSM 18292</strain>
    </source>
</reference>
<gene>
    <name evidence="2" type="ORF">B0A66_05610</name>
</gene>
<dbReference type="RefSeq" id="WP_089048875.1">
    <property type="nucleotide sequence ID" value="NZ_FXTV01000023.1"/>
</dbReference>
<organism evidence="2 3">
    <name type="scientific">Flavobacterium hercynium</name>
    <dbReference type="NCBI Taxonomy" id="387094"/>
    <lineage>
        <taxon>Bacteria</taxon>
        <taxon>Pseudomonadati</taxon>
        <taxon>Bacteroidota</taxon>
        <taxon>Flavobacteriia</taxon>
        <taxon>Flavobacteriales</taxon>
        <taxon>Flavobacteriaceae</taxon>
        <taxon>Flavobacterium</taxon>
    </lineage>
</organism>
<name>A0A226HI71_9FLAO</name>
<evidence type="ECO:0000256" key="1">
    <source>
        <dbReference type="SAM" id="SignalP"/>
    </source>
</evidence>
<dbReference type="PROSITE" id="PS51257">
    <property type="entry name" value="PROKAR_LIPOPROTEIN"/>
    <property type="match status" value="1"/>
</dbReference>
<evidence type="ECO:0000313" key="2">
    <source>
        <dbReference type="EMBL" id="OXA93977.1"/>
    </source>
</evidence>
<dbReference type="Proteomes" id="UP000198345">
    <property type="component" value="Unassembled WGS sequence"/>
</dbReference>
<comment type="caution">
    <text evidence="2">The sequence shown here is derived from an EMBL/GenBank/DDBJ whole genome shotgun (WGS) entry which is preliminary data.</text>
</comment>